<name>W2SL70_NECAM</name>
<dbReference type="EMBL" id="KI668971">
    <property type="protein sequence ID" value="ETN70355.1"/>
    <property type="molecule type" value="Genomic_DNA"/>
</dbReference>
<evidence type="ECO:0000313" key="3">
    <source>
        <dbReference type="Proteomes" id="UP000053676"/>
    </source>
</evidence>
<organism evidence="2 3">
    <name type="scientific">Necator americanus</name>
    <name type="common">Human hookworm</name>
    <dbReference type="NCBI Taxonomy" id="51031"/>
    <lineage>
        <taxon>Eukaryota</taxon>
        <taxon>Metazoa</taxon>
        <taxon>Ecdysozoa</taxon>
        <taxon>Nematoda</taxon>
        <taxon>Chromadorea</taxon>
        <taxon>Rhabditida</taxon>
        <taxon>Rhabditina</taxon>
        <taxon>Rhabditomorpha</taxon>
        <taxon>Strongyloidea</taxon>
        <taxon>Ancylostomatidae</taxon>
        <taxon>Bunostominae</taxon>
        <taxon>Necator</taxon>
    </lineage>
</organism>
<evidence type="ECO:0000256" key="1">
    <source>
        <dbReference type="SAM" id="MobiDB-lite"/>
    </source>
</evidence>
<dbReference type="Proteomes" id="UP000053676">
    <property type="component" value="Unassembled WGS sequence"/>
</dbReference>
<feature type="region of interest" description="Disordered" evidence="1">
    <location>
        <begin position="62"/>
        <end position="85"/>
    </location>
</feature>
<sequence length="85" mass="9445">MADVSEPAADRVKCHTHSDDVKEIHGIYGRIYSAKIQLLKARDYPHRGIKAANYRNARLGAGPRTCRDGSTAHPMKREQPSCSVL</sequence>
<dbReference type="AlphaFoldDB" id="W2SL70"/>
<keyword evidence="3" id="KW-1185">Reference proteome</keyword>
<evidence type="ECO:0000313" key="2">
    <source>
        <dbReference type="EMBL" id="ETN70355.1"/>
    </source>
</evidence>
<proteinExistence type="predicted"/>
<dbReference type="KEGG" id="nai:NECAME_14828"/>
<gene>
    <name evidence="2" type="ORF">NECAME_14828</name>
</gene>
<protein>
    <submittedName>
        <fullName evidence="2">Uncharacterized protein</fullName>
    </submittedName>
</protein>
<accession>W2SL70</accession>
<reference evidence="3" key="1">
    <citation type="journal article" date="2014" name="Nat. Genet.">
        <title>Genome of the human hookworm Necator americanus.</title>
        <authorList>
            <person name="Tang Y.T."/>
            <person name="Gao X."/>
            <person name="Rosa B.A."/>
            <person name="Abubucker S."/>
            <person name="Hallsworth-Pepin K."/>
            <person name="Martin J."/>
            <person name="Tyagi R."/>
            <person name="Heizer E."/>
            <person name="Zhang X."/>
            <person name="Bhonagiri-Palsikar V."/>
            <person name="Minx P."/>
            <person name="Warren W.C."/>
            <person name="Wang Q."/>
            <person name="Zhan B."/>
            <person name="Hotez P.J."/>
            <person name="Sternberg P.W."/>
            <person name="Dougall A."/>
            <person name="Gaze S.T."/>
            <person name="Mulvenna J."/>
            <person name="Sotillo J."/>
            <person name="Ranganathan S."/>
            <person name="Rabelo E.M."/>
            <person name="Wilson R.K."/>
            <person name="Felgner P.L."/>
            <person name="Bethony J."/>
            <person name="Hawdon J.M."/>
            <person name="Gasser R.B."/>
            <person name="Loukas A."/>
            <person name="Mitreva M."/>
        </authorList>
    </citation>
    <scope>NUCLEOTIDE SEQUENCE [LARGE SCALE GENOMIC DNA]</scope>
</reference>